<dbReference type="EMBL" id="UINC01057973">
    <property type="protein sequence ID" value="SVB79711.1"/>
    <property type="molecule type" value="Genomic_DNA"/>
</dbReference>
<dbReference type="Pfam" id="PF09990">
    <property type="entry name" value="DUF2231"/>
    <property type="match status" value="1"/>
</dbReference>
<feature type="non-terminal residue" evidence="3">
    <location>
        <position position="315"/>
    </location>
</feature>
<organism evidence="3">
    <name type="scientific">marine metagenome</name>
    <dbReference type="NCBI Taxonomy" id="408172"/>
    <lineage>
        <taxon>unclassified sequences</taxon>
        <taxon>metagenomes</taxon>
        <taxon>ecological metagenomes</taxon>
    </lineage>
</organism>
<feature type="transmembrane region" description="Helical" evidence="1">
    <location>
        <begin position="112"/>
        <end position="131"/>
    </location>
</feature>
<feature type="transmembrane region" description="Helical" evidence="1">
    <location>
        <begin position="48"/>
        <end position="67"/>
    </location>
</feature>
<sequence>MSLTPDWAPNIHPIVVHFPIALFSAAFVTDFVSLFFRLRAGLRDTATWLYCAGSATAILAYFTGQSGADGMLLAAQVAPLVNEHADWAFRTTWFFAFFASVRLAVSFIIPPKVAVLGTAFVFAIAGMGMLFETAEHGAMLVYQHGLGVQTITIDKPIENVVVGTGDAEVDSGPIDLGDGSWVWRPVEGANLVLADRFRWLQNDSAHLSPDMADDQEKGLVLGLHPHGVPTLFVAGSDIAATQADVYVNIDNFDGELQLVFHVQDAETFDFLSVDNTTIKLGRIDAGVSNIFEEKPLAESGWLFLRVFGVDGHFRG</sequence>
<evidence type="ECO:0000256" key="1">
    <source>
        <dbReference type="SAM" id="Phobius"/>
    </source>
</evidence>
<evidence type="ECO:0000313" key="3">
    <source>
        <dbReference type="EMBL" id="SVB79711.1"/>
    </source>
</evidence>
<accession>A0A382GZT3</accession>
<proteinExistence type="predicted"/>
<keyword evidence="1" id="KW-0812">Transmembrane</keyword>
<reference evidence="3" key="1">
    <citation type="submission" date="2018-05" db="EMBL/GenBank/DDBJ databases">
        <authorList>
            <person name="Lanie J.A."/>
            <person name="Ng W.-L."/>
            <person name="Kazmierczak K.M."/>
            <person name="Andrzejewski T.M."/>
            <person name="Davidsen T.M."/>
            <person name="Wayne K.J."/>
            <person name="Tettelin H."/>
            <person name="Glass J.I."/>
            <person name="Rusch D."/>
            <person name="Podicherti R."/>
            <person name="Tsui H.-C.T."/>
            <person name="Winkler M.E."/>
        </authorList>
    </citation>
    <scope>NUCLEOTIDE SEQUENCE</scope>
</reference>
<keyword evidence="1" id="KW-0472">Membrane</keyword>
<feature type="transmembrane region" description="Helical" evidence="1">
    <location>
        <begin position="14"/>
        <end position="36"/>
    </location>
</feature>
<dbReference type="InterPro" id="IPR019251">
    <property type="entry name" value="DUF2231_TM"/>
</dbReference>
<keyword evidence="1" id="KW-1133">Transmembrane helix</keyword>
<protein>
    <recommendedName>
        <fullName evidence="2">DUF2231 domain-containing protein</fullName>
    </recommendedName>
</protein>
<evidence type="ECO:0000259" key="2">
    <source>
        <dbReference type="Pfam" id="PF09990"/>
    </source>
</evidence>
<feature type="domain" description="DUF2231" evidence="2">
    <location>
        <begin position="10"/>
        <end position="149"/>
    </location>
</feature>
<feature type="transmembrane region" description="Helical" evidence="1">
    <location>
        <begin position="87"/>
        <end position="105"/>
    </location>
</feature>
<gene>
    <name evidence="3" type="ORF">METZ01_LOCUS232565</name>
</gene>
<name>A0A382GZT3_9ZZZZ</name>
<dbReference type="AlphaFoldDB" id="A0A382GZT3"/>